<reference evidence="2" key="1">
    <citation type="submission" date="2020-06" db="EMBL/GenBank/DDBJ databases">
        <authorList>
            <person name="Li T."/>
            <person name="Hu X."/>
            <person name="Zhang T."/>
            <person name="Song X."/>
            <person name="Zhang H."/>
            <person name="Dai N."/>
            <person name="Sheng W."/>
            <person name="Hou X."/>
            <person name="Wei L."/>
        </authorList>
    </citation>
    <scope>NUCLEOTIDE SEQUENCE</scope>
    <source>
        <strain evidence="2">3651</strain>
        <tissue evidence="2">Leaf</tissue>
    </source>
</reference>
<evidence type="ECO:0000313" key="2">
    <source>
        <dbReference type="EMBL" id="KAK4441822.1"/>
    </source>
</evidence>
<organism evidence="2 3">
    <name type="scientific">Sesamum alatum</name>
    <dbReference type="NCBI Taxonomy" id="300844"/>
    <lineage>
        <taxon>Eukaryota</taxon>
        <taxon>Viridiplantae</taxon>
        <taxon>Streptophyta</taxon>
        <taxon>Embryophyta</taxon>
        <taxon>Tracheophyta</taxon>
        <taxon>Spermatophyta</taxon>
        <taxon>Magnoliopsida</taxon>
        <taxon>eudicotyledons</taxon>
        <taxon>Gunneridae</taxon>
        <taxon>Pentapetalae</taxon>
        <taxon>asterids</taxon>
        <taxon>lamiids</taxon>
        <taxon>Lamiales</taxon>
        <taxon>Pedaliaceae</taxon>
        <taxon>Sesamum</taxon>
    </lineage>
</organism>
<evidence type="ECO:0000313" key="3">
    <source>
        <dbReference type="Proteomes" id="UP001293254"/>
    </source>
</evidence>
<sequence>MGPECRNGPLSIDNEADGIAYPIRTKRQPPRTLPSDVGHIDSPQVPISSGTAMTSPPATISLDGDQEKTKTPINSPHGGLATSSLAKIPHTVLVQPCVIMEIFTLDAMECDGPVQSTPETTPTMPLVL</sequence>
<feature type="region of interest" description="Disordered" evidence="1">
    <location>
        <begin position="1"/>
        <end position="82"/>
    </location>
</feature>
<reference evidence="2" key="2">
    <citation type="journal article" date="2024" name="Plant">
        <title>Genomic evolution and insights into agronomic trait innovations of Sesamum species.</title>
        <authorList>
            <person name="Miao H."/>
            <person name="Wang L."/>
            <person name="Qu L."/>
            <person name="Liu H."/>
            <person name="Sun Y."/>
            <person name="Le M."/>
            <person name="Wang Q."/>
            <person name="Wei S."/>
            <person name="Zheng Y."/>
            <person name="Lin W."/>
            <person name="Duan Y."/>
            <person name="Cao H."/>
            <person name="Xiong S."/>
            <person name="Wang X."/>
            <person name="Wei L."/>
            <person name="Li C."/>
            <person name="Ma Q."/>
            <person name="Ju M."/>
            <person name="Zhao R."/>
            <person name="Li G."/>
            <person name="Mu C."/>
            <person name="Tian Q."/>
            <person name="Mei H."/>
            <person name="Zhang T."/>
            <person name="Gao T."/>
            <person name="Zhang H."/>
        </authorList>
    </citation>
    <scope>NUCLEOTIDE SEQUENCE</scope>
    <source>
        <strain evidence="2">3651</strain>
    </source>
</reference>
<evidence type="ECO:0000256" key="1">
    <source>
        <dbReference type="SAM" id="MobiDB-lite"/>
    </source>
</evidence>
<dbReference type="EMBL" id="JACGWO010000001">
    <property type="protein sequence ID" value="KAK4441822.1"/>
    <property type="molecule type" value="Genomic_DNA"/>
</dbReference>
<dbReference type="Proteomes" id="UP001293254">
    <property type="component" value="Unassembled WGS sequence"/>
</dbReference>
<protein>
    <submittedName>
        <fullName evidence="2">Uncharacterized protein</fullName>
    </submittedName>
</protein>
<accession>A0AAE1Z4G6</accession>
<gene>
    <name evidence="2" type="ORF">Salat_0517100</name>
</gene>
<proteinExistence type="predicted"/>
<feature type="compositionally biased region" description="Polar residues" evidence="1">
    <location>
        <begin position="45"/>
        <end position="58"/>
    </location>
</feature>
<dbReference type="AlphaFoldDB" id="A0AAE1Z4G6"/>
<name>A0AAE1Z4G6_9LAMI</name>
<keyword evidence="3" id="KW-1185">Reference proteome</keyword>
<comment type="caution">
    <text evidence="2">The sequence shown here is derived from an EMBL/GenBank/DDBJ whole genome shotgun (WGS) entry which is preliminary data.</text>
</comment>